<evidence type="ECO:0000313" key="1">
    <source>
        <dbReference type="EMBL" id="MBA8955051.1"/>
    </source>
</evidence>
<proteinExistence type="predicted"/>
<reference evidence="1 2" key="1">
    <citation type="submission" date="2020-08" db="EMBL/GenBank/DDBJ databases">
        <title>Genomic Encyclopedia of Type Strains, Phase IV (KMG-IV): sequencing the most valuable type-strain genomes for metagenomic binning, comparative biology and taxonomic classification.</title>
        <authorList>
            <person name="Goeker M."/>
        </authorList>
    </citation>
    <scope>NUCLEOTIDE SEQUENCE [LARGE SCALE GENOMIC DNA]</scope>
    <source>
        <strain evidence="1 2">DSM 44197</strain>
    </source>
</reference>
<accession>A0A7W3LVE0</accession>
<dbReference type="AlphaFoldDB" id="A0A7W3LVE0"/>
<keyword evidence="2" id="KW-1185">Reference proteome</keyword>
<dbReference type="RefSeq" id="WP_312898215.1">
    <property type="nucleotide sequence ID" value="NZ_BAAALP010000084.1"/>
</dbReference>
<name>A0A7W3LVE0_ACTNM</name>
<sequence length="274" mass="28413">MSPLPLPALAGLLDDAALFPPGDMPLPDAVPAHHRHHAAWYAELVGPLVFPAPRLHELPDVLDGRPIALSVTVPQGPAALAPALKAVADLPHASLAAVEITVPPGTELADLLAVLDEHLTDQVLGYVEVPRDDRRETVLDALAGTRHRAKFRTGGLVPDAHPSEQELAGSIHAAVARGVPFKCTAGLHHAVRRTDGSLEQHGFLNVLLATGAALDGASPAALAAILADRSPAFDLTGERLAAARGAFASFGTCSVADPVDDLLALGLITRNGTR</sequence>
<protein>
    <submittedName>
        <fullName evidence="1">Uncharacterized protein</fullName>
    </submittedName>
</protein>
<dbReference type="EMBL" id="JACJIA010000010">
    <property type="protein sequence ID" value="MBA8955051.1"/>
    <property type="molecule type" value="Genomic_DNA"/>
</dbReference>
<evidence type="ECO:0000313" key="2">
    <source>
        <dbReference type="Proteomes" id="UP000572680"/>
    </source>
</evidence>
<comment type="caution">
    <text evidence="1">The sequence shown here is derived from an EMBL/GenBank/DDBJ whole genome shotgun (WGS) entry which is preliminary data.</text>
</comment>
<gene>
    <name evidence="1" type="ORF">HNR61_006708</name>
</gene>
<dbReference type="Proteomes" id="UP000572680">
    <property type="component" value="Unassembled WGS sequence"/>
</dbReference>
<organism evidence="1 2">
    <name type="scientific">Actinomadura namibiensis</name>
    <dbReference type="NCBI Taxonomy" id="182080"/>
    <lineage>
        <taxon>Bacteria</taxon>
        <taxon>Bacillati</taxon>
        <taxon>Actinomycetota</taxon>
        <taxon>Actinomycetes</taxon>
        <taxon>Streptosporangiales</taxon>
        <taxon>Thermomonosporaceae</taxon>
        <taxon>Actinomadura</taxon>
    </lineage>
</organism>